<sequence length="247" mass="27081">MLREDESIERIEGDALVAEEDQARTLKGRLESMGPVNMMALEEYAETAQRHEFLETQRKDLLDAIENTTASIKEIDEISRVKFDEAFQVINNNFSTTFTKLFGGGQAFMKLTDPEANGKTDLSGIDIIASPPGKKMQNVLLLSGGEKALTALSLLVGIFQFQPAPFCILDEVDAPLDETNVGRFARLVAEMADTTQFIVITHSKRTMEQADVMYGVTMQEPGVSKLVSVSLGGRSQGKESRAAQQAA</sequence>
<dbReference type="SUPFAM" id="SSF52540">
    <property type="entry name" value="P-loop containing nucleoside triphosphate hydrolases"/>
    <property type="match status" value="1"/>
</dbReference>
<feature type="domain" description="RecF/RecN/SMC N-terminal" evidence="1">
    <location>
        <begin position="73"/>
        <end position="224"/>
    </location>
</feature>
<comment type="caution">
    <text evidence="2">The sequence shown here is derived from an EMBL/GenBank/DDBJ whole genome shotgun (WGS) entry which is preliminary data.</text>
</comment>
<accession>A0ABW1ZCN7</accession>
<name>A0ABW1ZCN7_9BACT</name>
<dbReference type="InterPro" id="IPR027417">
    <property type="entry name" value="P-loop_NTPase"/>
</dbReference>
<evidence type="ECO:0000313" key="2">
    <source>
        <dbReference type="EMBL" id="MFC6646909.1"/>
    </source>
</evidence>
<dbReference type="Pfam" id="PF02463">
    <property type="entry name" value="SMC_N"/>
    <property type="match status" value="1"/>
</dbReference>
<dbReference type="Gene3D" id="3.40.50.300">
    <property type="entry name" value="P-loop containing nucleotide triphosphate hydrolases"/>
    <property type="match status" value="1"/>
</dbReference>
<protein>
    <recommendedName>
        <fullName evidence="1">RecF/RecN/SMC N-terminal domain-containing protein</fullName>
    </recommendedName>
</protein>
<keyword evidence="3" id="KW-1185">Reference proteome</keyword>
<organism evidence="2 3">
    <name type="scientific">Granulicella cerasi</name>
    <dbReference type="NCBI Taxonomy" id="741063"/>
    <lineage>
        <taxon>Bacteria</taxon>
        <taxon>Pseudomonadati</taxon>
        <taxon>Acidobacteriota</taxon>
        <taxon>Terriglobia</taxon>
        <taxon>Terriglobales</taxon>
        <taxon>Acidobacteriaceae</taxon>
        <taxon>Granulicella</taxon>
    </lineage>
</organism>
<dbReference type="CDD" id="cd03278">
    <property type="entry name" value="ABC_SMC_barmotin"/>
    <property type="match status" value="1"/>
</dbReference>
<dbReference type="Proteomes" id="UP001596391">
    <property type="component" value="Unassembled WGS sequence"/>
</dbReference>
<evidence type="ECO:0000313" key="3">
    <source>
        <dbReference type="Proteomes" id="UP001596391"/>
    </source>
</evidence>
<dbReference type="EMBL" id="JBHSWI010000001">
    <property type="protein sequence ID" value="MFC6646909.1"/>
    <property type="molecule type" value="Genomic_DNA"/>
</dbReference>
<evidence type="ECO:0000259" key="1">
    <source>
        <dbReference type="Pfam" id="PF02463"/>
    </source>
</evidence>
<reference evidence="3" key="1">
    <citation type="journal article" date="2019" name="Int. J. Syst. Evol. Microbiol.">
        <title>The Global Catalogue of Microorganisms (GCM) 10K type strain sequencing project: providing services to taxonomists for standard genome sequencing and annotation.</title>
        <authorList>
            <consortium name="The Broad Institute Genomics Platform"/>
            <consortium name="The Broad Institute Genome Sequencing Center for Infectious Disease"/>
            <person name="Wu L."/>
            <person name="Ma J."/>
        </authorList>
    </citation>
    <scope>NUCLEOTIDE SEQUENCE [LARGE SCALE GENOMIC DNA]</scope>
    <source>
        <strain evidence="3">CGMCC 1.16026</strain>
    </source>
</reference>
<dbReference type="RefSeq" id="WP_390235833.1">
    <property type="nucleotide sequence ID" value="NZ_JBHSWI010000001.1"/>
</dbReference>
<gene>
    <name evidence="2" type="ORF">ACFQBQ_15250</name>
</gene>
<dbReference type="InterPro" id="IPR003395">
    <property type="entry name" value="RecF/RecN/SMC_N"/>
</dbReference>
<dbReference type="PANTHER" id="PTHR43977">
    <property type="entry name" value="STRUCTURAL MAINTENANCE OF CHROMOSOMES PROTEIN 3"/>
    <property type="match status" value="1"/>
</dbReference>
<proteinExistence type="predicted"/>